<protein>
    <recommendedName>
        <fullName evidence="1">Transposase IS204/IS1001/IS1096/IS1165 DDE domain-containing protein</fullName>
    </recommendedName>
</protein>
<feature type="domain" description="Transposase IS204/IS1001/IS1096/IS1165 DDE" evidence="1">
    <location>
        <begin position="5"/>
        <end position="42"/>
    </location>
</feature>
<dbReference type="InterPro" id="IPR002560">
    <property type="entry name" value="Transposase_DDE"/>
</dbReference>
<evidence type="ECO:0000259" key="1">
    <source>
        <dbReference type="Pfam" id="PF01610"/>
    </source>
</evidence>
<reference evidence="2" key="2">
    <citation type="submission" date="2022-11" db="EMBL/GenBank/DDBJ databases">
        <title>Draft genome sequence of Sellimonas catena strain 18CBH55.</title>
        <authorList>
            <person name="Atsushi H."/>
            <person name="Moriya O."/>
            <person name="Mitsuo S."/>
        </authorList>
    </citation>
    <scope>NUCLEOTIDE SEQUENCE</scope>
    <source>
        <strain evidence="2">18CBH55</strain>
    </source>
</reference>
<accession>A0A9W6CHF9</accession>
<name>A0A9W6CHF9_9FIRM</name>
<comment type="caution">
    <text evidence="2">The sequence shown here is derived from an EMBL/GenBank/DDBJ whole genome shotgun (WGS) entry which is preliminary data.</text>
</comment>
<reference evidence="2" key="3">
    <citation type="journal article" date="2023" name="Int. J. Syst. Evol. Microbiol.">
        <title>Sellimonas catena sp. nov., isolated from human faeces.</title>
        <authorList>
            <person name="Hisatomi A."/>
            <person name="Ohkuma M."/>
            <person name="Sakamoto M."/>
        </authorList>
    </citation>
    <scope>NUCLEOTIDE SEQUENCE</scope>
    <source>
        <strain evidence="2">18CBH55</strain>
    </source>
</reference>
<dbReference type="EMBL" id="BSCH01000035">
    <property type="protein sequence ID" value="GLG92066.1"/>
    <property type="molecule type" value="Genomic_DNA"/>
</dbReference>
<organism evidence="2 3">
    <name type="scientific">Sellimonas catena</name>
    <dbReference type="NCBI Taxonomy" id="2994035"/>
    <lineage>
        <taxon>Bacteria</taxon>
        <taxon>Bacillati</taxon>
        <taxon>Bacillota</taxon>
        <taxon>Clostridia</taxon>
        <taxon>Lachnospirales</taxon>
        <taxon>Lachnospiraceae</taxon>
        <taxon>Sellimonas</taxon>
    </lineage>
</organism>
<sequence>MEAAENAVSYEYTNGFVEGTNSRLKMIKCTMYGKCNRELLEAKLCYMRQGKNG</sequence>
<reference evidence="2" key="1">
    <citation type="submission" date="2022-11" db="EMBL/GenBank/DDBJ databases">
        <title>Draft genome sequence of Sellimonas catena strain 18CBH55.</title>
        <authorList>
            <person name="Hisatomi A."/>
            <person name="Ohkuma M."/>
            <person name="Sakamoto M."/>
        </authorList>
    </citation>
    <scope>NUCLEOTIDE SEQUENCE</scope>
    <source>
        <strain evidence="2">18CBH55</strain>
    </source>
</reference>
<gene>
    <name evidence="2" type="ORF">Selli2_34930</name>
</gene>
<evidence type="ECO:0000313" key="3">
    <source>
        <dbReference type="Proteomes" id="UP001145094"/>
    </source>
</evidence>
<proteinExistence type="predicted"/>
<dbReference type="Proteomes" id="UP001145094">
    <property type="component" value="Unassembled WGS sequence"/>
</dbReference>
<dbReference type="Pfam" id="PF01610">
    <property type="entry name" value="DDE_Tnp_ISL3"/>
    <property type="match status" value="1"/>
</dbReference>
<dbReference type="AlphaFoldDB" id="A0A9W6CHF9"/>
<evidence type="ECO:0000313" key="2">
    <source>
        <dbReference type="EMBL" id="GLG92066.1"/>
    </source>
</evidence>